<dbReference type="GO" id="GO:0008616">
    <property type="term" value="P:tRNA queuosine(34) biosynthetic process"/>
    <property type="evidence" value="ECO:0007669"/>
    <property type="project" value="UniProtKB-KW"/>
</dbReference>
<evidence type="ECO:0000256" key="1">
    <source>
        <dbReference type="ARBA" id="ARBA00022785"/>
    </source>
</evidence>
<dbReference type="RefSeq" id="WP_006199540.1">
    <property type="nucleotide sequence ID" value="NZ_CP015322.1"/>
</dbReference>
<protein>
    <submittedName>
        <fullName evidence="2">Uncharacterized protein</fullName>
    </submittedName>
</protein>
<evidence type="ECO:0000313" key="2">
    <source>
        <dbReference type="EMBL" id="EHH13976.1"/>
    </source>
</evidence>
<name>G6Y2L5_9HYPH</name>
<dbReference type="Proteomes" id="UP000002949">
    <property type="component" value="Unassembled WGS sequence"/>
</dbReference>
<dbReference type="AlphaFoldDB" id="G6Y2L5"/>
<sequence>MAVVGQVSDIALKRDVEIETKASSQPSTFVPGRNLLFLDFAADVLPEAREARRHLRLPRRIIRVTRDCRDASFGRSNLPWPLGWNRFDIHTPLIGIDKAQTRPLAERLRGKALVKLSARELTTLSRRPPAQACLRVGCGSGPACSLHGAGWETFRHHKATPEVAHEAM</sequence>
<dbReference type="Pfam" id="PF06508">
    <property type="entry name" value="QueC"/>
    <property type="match status" value="1"/>
</dbReference>
<dbReference type="KEGG" id="mamo:A6B35_31920"/>
<keyword evidence="3" id="KW-1185">Reference proteome</keyword>
<dbReference type="eggNOG" id="COG0603">
    <property type="taxonomic scope" value="Bacteria"/>
</dbReference>
<dbReference type="EMBL" id="AGSN01000010">
    <property type="protein sequence ID" value="EHH13976.1"/>
    <property type="molecule type" value="Genomic_DNA"/>
</dbReference>
<organism evidence="2 3">
    <name type="scientific">Mesorhizobium amorphae CCNWGS0123</name>
    <dbReference type="NCBI Taxonomy" id="1082933"/>
    <lineage>
        <taxon>Bacteria</taxon>
        <taxon>Pseudomonadati</taxon>
        <taxon>Pseudomonadota</taxon>
        <taxon>Alphaproteobacteria</taxon>
        <taxon>Hyphomicrobiales</taxon>
        <taxon>Phyllobacteriaceae</taxon>
        <taxon>Mesorhizobium</taxon>
    </lineage>
</organism>
<reference evidence="2 3" key="1">
    <citation type="journal article" date="2012" name="J. Bacteriol.">
        <title>Draft Genome Sequence of Plant Growth-Promoting Rhizobium Mesorhizobium amorphae, Isolated from Zinc-Lead Mine Tailings.</title>
        <authorList>
            <person name="Hao X."/>
            <person name="Lin Y."/>
            <person name="Johnstone L."/>
            <person name="Baltrus D.A."/>
            <person name="Miller S.J."/>
            <person name="Wei G."/>
            <person name="Rensing C."/>
        </authorList>
    </citation>
    <scope>NUCLEOTIDE SEQUENCE [LARGE SCALE GENOMIC DNA]</scope>
    <source>
        <strain evidence="2 3">CCNWGS0123</strain>
    </source>
</reference>
<dbReference type="OrthoDB" id="9789567at2"/>
<dbReference type="Gene3D" id="3.40.50.620">
    <property type="entry name" value="HUPs"/>
    <property type="match status" value="1"/>
</dbReference>
<accession>G6Y2L5</accession>
<evidence type="ECO:0000313" key="3">
    <source>
        <dbReference type="Proteomes" id="UP000002949"/>
    </source>
</evidence>
<keyword evidence="1" id="KW-0671">Queuosine biosynthesis</keyword>
<dbReference type="InterPro" id="IPR018317">
    <property type="entry name" value="QueC"/>
</dbReference>
<gene>
    <name evidence="2" type="ORF">MEA186_00781</name>
</gene>
<proteinExistence type="predicted"/>
<dbReference type="InterPro" id="IPR014729">
    <property type="entry name" value="Rossmann-like_a/b/a_fold"/>
</dbReference>
<dbReference type="SUPFAM" id="SSF52402">
    <property type="entry name" value="Adenine nucleotide alpha hydrolases-like"/>
    <property type="match status" value="1"/>
</dbReference>